<dbReference type="InterPro" id="IPR036390">
    <property type="entry name" value="WH_DNA-bd_sf"/>
</dbReference>
<dbReference type="PANTHER" id="PTHR43132:SF8">
    <property type="entry name" value="HTH-TYPE TRANSCRIPTIONAL REGULATOR KMTR"/>
    <property type="match status" value="1"/>
</dbReference>
<keyword evidence="3" id="KW-1185">Reference proteome</keyword>
<sequence length="346" mass="36985">MVYRIHFTVQDLARTRVAELPPPLWELSTAIRVLQDRNHPVRFDAWRRNAFAGLGPQARMVLDLTPPRGWAPGFLATSGAGSPQELLEQVRSTPESRIRQSLAFLAERQPLPPWAHRLPGDRDLLLQLFDSLEHVCTRLLTPLWPQIGSLTAADRGARMRQVFTGGTESLLTSLNPRRIRWNPPVLEVAMASGLDGHLHLGGRGLLLVPSVFGIEAPVIAPDAEPQPLLTYPAGLDQHVRALPLPLPASPAGPTAPGAPSSLASLLGLTRASVLNAIAEHPGCSTKELAALVGIAPASASEHATTLREAGLISTARHRNTALHSPTGLGISLLNAGHGTPRPGEGL</sequence>
<organism evidence="2 3">
    <name type="scientific">Kitasatospora cathayae</name>
    <dbReference type="NCBI Taxonomy" id="3004092"/>
    <lineage>
        <taxon>Bacteria</taxon>
        <taxon>Bacillati</taxon>
        <taxon>Actinomycetota</taxon>
        <taxon>Actinomycetes</taxon>
        <taxon>Kitasatosporales</taxon>
        <taxon>Streptomycetaceae</taxon>
        <taxon>Kitasatospora</taxon>
    </lineage>
</organism>
<proteinExistence type="predicted"/>
<dbReference type="EMBL" id="CP115450">
    <property type="protein sequence ID" value="WBP91368.1"/>
    <property type="molecule type" value="Genomic_DNA"/>
</dbReference>
<dbReference type="SUPFAM" id="SSF46785">
    <property type="entry name" value="Winged helix' DNA-binding domain"/>
    <property type="match status" value="1"/>
</dbReference>
<dbReference type="InterPro" id="IPR011991">
    <property type="entry name" value="ArsR-like_HTH"/>
</dbReference>
<evidence type="ECO:0000313" key="3">
    <source>
        <dbReference type="Proteomes" id="UP001212821"/>
    </source>
</evidence>
<name>A0ABY7QF31_9ACTN</name>
<dbReference type="InterPro" id="IPR036388">
    <property type="entry name" value="WH-like_DNA-bd_sf"/>
</dbReference>
<evidence type="ECO:0000259" key="1">
    <source>
        <dbReference type="Pfam" id="PF12802"/>
    </source>
</evidence>
<accession>A0ABY7QF31</accession>
<protein>
    <submittedName>
        <fullName evidence="2">Winged helix-turn-helix domain-containing protein</fullName>
    </submittedName>
</protein>
<dbReference type="Proteomes" id="UP001212821">
    <property type="component" value="Chromosome"/>
</dbReference>
<dbReference type="CDD" id="cd00090">
    <property type="entry name" value="HTH_ARSR"/>
    <property type="match status" value="1"/>
</dbReference>
<gene>
    <name evidence="2" type="ORF">O1G21_39495</name>
</gene>
<feature type="domain" description="HTH marR-type" evidence="1">
    <location>
        <begin position="268"/>
        <end position="318"/>
    </location>
</feature>
<dbReference type="RefSeq" id="WP_270150658.1">
    <property type="nucleotide sequence ID" value="NZ_CP115450.1"/>
</dbReference>
<dbReference type="InterPro" id="IPR051011">
    <property type="entry name" value="Metal_resp_trans_reg"/>
</dbReference>
<dbReference type="InterPro" id="IPR000835">
    <property type="entry name" value="HTH_MarR-typ"/>
</dbReference>
<dbReference type="Gene3D" id="1.10.10.10">
    <property type="entry name" value="Winged helix-like DNA-binding domain superfamily/Winged helix DNA-binding domain"/>
    <property type="match status" value="1"/>
</dbReference>
<dbReference type="PANTHER" id="PTHR43132">
    <property type="entry name" value="ARSENICAL RESISTANCE OPERON REPRESSOR ARSR-RELATED"/>
    <property type="match status" value="1"/>
</dbReference>
<reference evidence="3" key="1">
    <citation type="submission" date="2022-12" db="EMBL/GenBank/DDBJ databases">
        <authorList>
            <person name="Mo P."/>
        </authorList>
    </citation>
    <scope>NUCLEOTIDE SEQUENCE [LARGE SCALE GENOMIC DNA]</scope>
    <source>
        <strain evidence="3">HUAS 3-15</strain>
    </source>
</reference>
<dbReference type="Pfam" id="PF12802">
    <property type="entry name" value="MarR_2"/>
    <property type="match status" value="1"/>
</dbReference>
<evidence type="ECO:0000313" key="2">
    <source>
        <dbReference type="EMBL" id="WBP91368.1"/>
    </source>
</evidence>